<name>A0ABY1UKP6_9APIC</name>
<accession>A0ABY1UKP6</accession>
<reference evidence="3" key="1">
    <citation type="submission" date="2016-09" db="EMBL/GenBank/DDBJ databases">
        <authorList>
            <consortium name="Pathogen Informatics"/>
            <person name="Sun Q."/>
            <person name="Inoue M."/>
        </authorList>
    </citation>
    <scope>NUCLEOTIDE SEQUENCE</scope>
</reference>
<organism evidence="3 4">
    <name type="scientific">Plasmodium gaboni</name>
    <dbReference type="NCBI Taxonomy" id="647221"/>
    <lineage>
        <taxon>Eukaryota</taxon>
        <taxon>Sar</taxon>
        <taxon>Alveolata</taxon>
        <taxon>Apicomplexa</taxon>
        <taxon>Aconoidasida</taxon>
        <taxon>Haemosporida</taxon>
        <taxon>Plasmodiidae</taxon>
        <taxon>Plasmodium</taxon>
        <taxon>Plasmodium (Laverania)</taxon>
    </lineage>
</organism>
<dbReference type="Proteomes" id="UP000831156">
    <property type="component" value="Chromosome 8"/>
</dbReference>
<feature type="signal peptide" evidence="2">
    <location>
        <begin position="1"/>
        <end position="20"/>
    </location>
</feature>
<protein>
    <submittedName>
        <fullName evidence="3">Uncharacterized protein</fullName>
    </submittedName>
</protein>
<gene>
    <name evidence="3" type="ORF">PGABG01_0800500</name>
</gene>
<keyword evidence="4" id="KW-1185">Reference proteome</keyword>
<keyword evidence="2" id="KW-0732">Signal</keyword>
<feature type="compositionally biased region" description="Polar residues" evidence="1">
    <location>
        <begin position="101"/>
        <end position="124"/>
    </location>
</feature>
<feature type="chain" id="PRO_5046445976" evidence="2">
    <location>
        <begin position="21"/>
        <end position="223"/>
    </location>
</feature>
<feature type="compositionally biased region" description="Polar residues" evidence="1">
    <location>
        <begin position="67"/>
        <end position="81"/>
    </location>
</feature>
<evidence type="ECO:0000256" key="1">
    <source>
        <dbReference type="SAM" id="MobiDB-lite"/>
    </source>
</evidence>
<feature type="compositionally biased region" description="Basic and acidic residues" evidence="1">
    <location>
        <begin position="82"/>
        <end position="100"/>
    </location>
</feature>
<evidence type="ECO:0000256" key="2">
    <source>
        <dbReference type="SAM" id="SignalP"/>
    </source>
</evidence>
<sequence length="223" mass="26659">MLVLKKLFVISPLLFYILTPQNNIQQFLIQKQKNIFNETNIIQFRSLAQSSILIPPKSHKKKKIKENTQNSSSINTENTEITQKEDSQSTKPKNGKEKSSKTNPITPTRSNEQRHNTGPSNNVDNKTDIFYMFHRSRIEHAHQLIDTLDLKNRVKDDFKEFIYLYITNTYPRRQYTLYRSIKRHIKKFINHPELSSLIDFQNVEEQLYYKYYPNRQKYKETIL</sequence>
<evidence type="ECO:0000313" key="3">
    <source>
        <dbReference type="EMBL" id="SOV13270.1"/>
    </source>
</evidence>
<evidence type="ECO:0000313" key="4">
    <source>
        <dbReference type="Proteomes" id="UP000831156"/>
    </source>
</evidence>
<proteinExistence type="predicted"/>
<dbReference type="EMBL" id="LT969431">
    <property type="protein sequence ID" value="SOV13270.1"/>
    <property type="molecule type" value="Genomic_DNA"/>
</dbReference>
<feature type="region of interest" description="Disordered" evidence="1">
    <location>
        <begin position="58"/>
        <end position="125"/>
    </location>
</feature>